<dbReference type="GeneID" id="94583876"/>
<dbReference type="Proteomes" id="UP000182444">
    <property type="component" value="Chromosome 1F"/>
</dbReference>
<reference evidence="1 2" key="1">
    <citation type="journal article" date="2016" name="PLoS ONE">
        <title>Sequence Assembly of Yarrowia lipolytica Strain W29/CLIB89 Shows Transposable Element Diversity.</title>
        <authorList>
            <person name="Magnan C."/>
            <person name="Yu J."/>
            <person name="Chang I."/>
            <person name="Jahn E."/>
            <person name="Kanomata Y."/>
            <person name="Wu J."/>
            <person name="Zeller M."/>
            <person name="Oakes M."/>
            <person name="Baldi P."/>
            <person name="Sandmeyer S."/>
        </authorList>
    </citation>
    <scope>NUCLEOTIDE SEQUENCE [LARGE SCALE GENOMIC DNA]</scope>
    <source>
        <strain evidence="2">CLIB89(W29)</strain>
    </source>
</reference>
<name>A0A1D8NMD4_YARLL</name>
<proteinExistence type="predicted"/>
<dbReference type="EMBL" id="CP017558">
    <property type="protein sequence ID" value="AOW06787.1"/>
    <property type="molecule type" value="Genomic_DNA"/>
</dbReference>
<gene>
    <name evidence="1" type="ORF">YALI1_F10285g</name>
</gene>
<sequence length="73" mass="8045">MTQQLFCIQCSFHCSFSLLKIFSTPITPSLTGAAETARIRSMLLVGELTIILLHLSPIVRPIQVFPVLALAVF</sequence>
<dbReference type="AlphaFoldDB" id="A0A1D8NMD4"/>
<protein>
    <submittedName>
        <fullName evidence="1">Uncharacterized protein</fullName>
    </submittedName>
</protein>
<evidence type="ECO:0000313" key="1">
    <source>
        <dbReference type="EMBL" id="AOW06787.1"/>
    </source>
</evidence>
<evidence type="ECO:0000313" key="2">
    <source>
        <dbReference type="Proteomes" id="UP000182444"/>
    </source>
</evidence>
<dbReference type="VEuPathDB" id="FungiDB:YALI1_F10285g"/>
<dbReference type="RefSeq" id="XP_068139387.1">
    <property type="nucleotide sequence ID" value="XM_068283286.1"/>
</dbReference>
<organism evidence="1 2">
    <name type="scientific">Yarrowia lipolytica</name>
    <name type="common">Candida lipolytica</name>
    <dbReference type="NCBI Taxonomy" id="4952"/>
    <lineage>
        <taxon>Eukaryota</taxon>
        <taxon>Fungi</taxon>
        <taxon>Dikarya</taxon>
        <taxon>Ascomycota</taxon>
        <taxon>Saccharomycotina</taxon>
        <taxon>Dipodascomycetes</taxon>
        <taxon>Dipodascales</taxon>
        <taxon>Dipodascales incertae sedis</taxon>
        <taxon>Yarrowia</taxon>
    </lineage>
</organism>
<accession>A0A1D8NMD4</accession>